<dbReference type="Proteomes" id="UP000004349">
    <property type="component" value="Unassembled WGS sequence"/>
</dbReference>
<dbReference type="AlphaFoldDB" id="F9RRX3"/>
<gene>
    <name evidence="1" type="ORF">VIS19158_17151</name>
</gene>
<accession>F9RRX3</accession>
<dbReference type="RefSeq" id="WP_005597617.1">
    <property type="nucleotide sequence ID" value="NZ_AFWE01000182.1"/>
</dbReference>
<dbReference type="EMBL" id="AFWE01000182">
    <property type="protein sequence ID" value="EGU32803.1"/>
    <property type="molecule type" value="Genomic_DNA"/>
</dbReference>
<sequence>MHAKSLRTIWLVLLTALTLVASNMASSKTLMPIQMLQMSQHNLSSCTPEMMSDMASATSHHQMMPSSSATEDCSSSDSLYHECCDTTCITVLAALLAEPTEHIRIAHAVSFPLESHRDIIEIARSLYRPPNA</sequence>
<organism evidence="1 2">
    <name type="scientific">Vibrio scophthalmi LMG 19158</name>
    <dbReference type="NCBI Taxonomy" id="870967"/>
    <lineage>
        <taxon>Bacteria</taxon>
        <taxon>Pseudomonadati</taxon>
        <taxon>Pseudomonadota</taxon>
        <taxon>Gammaproteobacteria</taxon>
        <taxon>Vibrionales</taxon>
        <taxon>Vibrionaceae</taxon>
        <taxon>Vibrio</taxon>
    </lineage>
</organism>
<evidence type="ECO:0000313" key="1">
    <source>
        <dbReference type="EMBL" id="EGU32803.1"/>
    </source>
</evidence>
<comment type="caution">
    <text evidence="1">The sequence shown here is derived from an EMBL/GenBank/DDBJ whole genome shotgun (WGS) entry which is preliminary data.</text>
</comment>
<evidence type="ECO:0000313" key="2">
    <source>
        <dbReference type="Proteomes" id="UP000004349"/>
    </source>
</evidence>
<proteinExistence type="predicted"/>
<reference evidence="1 2" key="1">
    <citation type="journal article" date="2012" name="Int. J. Syst. Evol. Microbiol.">
        <title>Vibrio caribbeanicus sp. nov., isolated from the marine sponge Scleritoderma cyanea.</title>
        <authorList>
            <person name="Hoffmann M."/>
            <person name="Monday S.R."/>
            <person name="Allard M.W."/>
            <person name="Strain E.A."/>
            <person name="Whittaker P."/>
            <person name="Naum M."/>
            <person name="McCarthy P.J."/>
            <person name="Lopez J.V."/>
            <person name="Fischer M."/>
            <person name="Brown E.W."/>
        </authorList>
    </citation>
    <scope>NUCLEOTIDE SEQUENCE [LARGE SCALE GENOMIC DNA]</scope>
    <source>
        <strain evidence="1 2">LMG 19158</strain>
    </source>
</reference>
<dbReference type="eggNOG" id="ENOG5031NXH">
    <property type="taxonomic scope" value="Bacteria"/>
</dbReference>
<name>F9RRX3_9VIBR</name>
<protein>
    <submittedName>
        <fullName evidence="1">Uncharacterized protein</fullName>
    </submittedName>
</protein>